<dbReference type="InterPro" id="IPR017896">
    <property type="entry name" value="4Fe4S_Fe-S-bd"/>
</dbReference>
<protein>
    <submittedName>
        <fullName evidence="8">Ferredoxin-type protein NapF</fullName>
    </submittedName>
</protein>
<evidence type="ECO:0000256" key="6">
    <source>
        <dbReference type="ARBA" id="ARBA00023014"/>
    </source>
</evidence>
<feature type="domain" description="4Fe-4S ferredoxin-type" evidence="7">
    <location>
        <begin position="199"/>
        <end position="227"/>
    </location>
</feature>
<accession>A0ABM9EVK7</accession>
<dbReference type="RefSeq" id="WP_248736972.1">
    <property type="nucleotide sequence ID" value="NZ_CALBWS010000031.1"/>
</dbReference>
<feature type="domain" description="4Fe-4S ferredoxin-type" evidence="7">
    <location>
        <begin position="48"/>
        <end position="77"/>
    </location>
</feature>
<dbReference type="SUPFAM" id="SSF54862">
    <property type="entry name" value="4Fe-4S ferredoxins"/>
    <property type="match status" value="2"/>
</dbReference>
<proteinExistence type="predicted"/>
<reference evidence="8" key="1">
    <citation type="submission" date="2022-04" db="EMBL/GenBank/DDBJ databases">
        <authorList>
            <person name="Criscuolo A."/>
        </authorList>
    </citation>
    <scope>NUCLEOTIDE SEQUENCE</scope>
    <source>
        <strain evidence="8">CIP111895</strain>
    </source>
</reference>
<organism evidence="8 9">
    <name type="scientific">Neobacillus rhizosphaerae</name>
    <dbReference type="NCBI Taxonomy" id="2880965"/>
    <lineage>
        <taxon>Bacteria</taxon>
        <taxon>Bacillati</taxon>
        <taxon>Bacillota</taxon>
        <taxon>Bacilli</taxon>
        <taxon>Bacillales</taxon>
        <taxon>Bacillaceae</taxon>
        <taxon>Neobacillus</taxon>
    </lineage>
</organism>
<keyword evidence="9" id="KW-1185">Reference proteome</keyword>
<dbReference type="PANTHER" id="PTHR24960:SF79">
    <property type="entry name" value="PHOTOSYSTEM I IRON-SULFUR CENTER"/>
    <property type="match status" value="1"/>
</dbReference>
<evidence type="ECO:0000256" key="1">
    <source>
        <dbReference type="ARBA" id="ARBA00001966"/>
    </source>
</evidence>
<comment type="function">
    <text evidence="2">Ferredoxins are iron-sulfur proteins that transfer electrons in a wide variety of metabolic reactions.</text>
</comment>
<dbReference type="InterPro" id="IPR017900">
    <property type="entry name" value="4Fe4S_Fe_S_CS"/>
</dbReference>
<dbReference type="PANTHER" id="PTHR24960">
    <property type="entry name" value="PHOTOSYSTEM I IRON-SULFUR CENTER-RELATED"/>
    <property type="match status" value="1"/>
</dbReference>
<evidence type="ECO:0000256" key="2">
    <source>
        <dbReference type="ARBA" id="ARBA00003532"/>
    </source>
</evidence>
<evidence type="ECO:0000313" key="8">
    <source>
        <dbReference type="EMBL" id="CAH2716740.1"/>
    </source>
</evidence>
<dbReference type="Pfam" id="PF25160">
    <property type="entry name" value="LdpA_Fe-S-bd"/>
    <property type="match status" value="1"/>
</dbReference>
<keyword evidence="3" id="KW-0004">4Fe-4S</keyword>
<keyword evidence="4" id="KW-0479">Metal-binding</keyword>
<dbReference type="EMBL" id="CALBWS010000031">
    <property type="protein sequence ID" value="CAH2716740.1"/>
    <property type="molecule type" value="Genomic_DNA"/>
</dbReference>
<feature type="domain" description="4Fe-4S ferredoxin-type" evidence="7">
    <location>
        <begin position="228"/>
        <end position="257"/>
    </location>
</feature>
<comment type="caution">
    <text evidence="8">The sequence shown here is derived from an EMBL/GenBank/DDBJ whole genome shotgun (WGS) entry which is preliminary data.</text>
</comment>
<evidence type="ECO:0000256" key="5">
    <source>
        <dbReference type="ARBA" id="ARBA00023004"/>
    </source>
</evidence>
<name>A0ABM9EVK7_9BACI</name>
<dbReference type="Pfam" id="PF13237">
    <property type="entry name" value="Fer4_10"/>
    <property type="match status" value="1"/>
</dbReference>
<dbReference type="Proteomes" id="UP000838308">
    <property type="component" value="Unassembled WGS sequence"/>
</dbReference>
<comment type="cofactor">
    <cofactor evidence="1">
        <name>[4Fe-4S] cluster</name>
        <dbReference type="ChEBI" id="CHEBI:49883"/>
    </cofactor>
</comment>
<dbReference type="Gene3D" id="3.30.70.20">
    <property type="match status" value="2"/>
</dbReference>
<keyword evidence="5" id="KW-0408">Iron</keyword>
<gene>
    <name evidence="8" type="primary">napF_3</name>
    <name evidence="8" type="ORF">BACCIP111895_03928</name>
</gene>
<dbReference type="PROSITE" id="PS00198">
    <property type="entry name" value="4FE4S_FER_1"/>
    <property type="match status" value="1"/>
</dbReference>
<dbReference type="InterPro" id="IPR050157">
    <property type="entry name" value="PSI_iron-sulfur_center"/>
</dbReference>
<evidence type="ECO:0000313" key="9">
    <source>
        <dbReference type="Proteomes" id="UP000838308"/>
    </source>
</evidence>
<dbReference type="PROSITE" id="PS51379">
    <property type="entry name" value="4FE4S_FER_2"/>
    <property type="match status" value="3"/>
</dbReference>
<keyword evidence="6" id="KW-0411">Iron-sulfur</keyword>
<evidence type="ECO:0000256" key="4">
    <source>
        <dbReference type="ARBA" id="ARBA00022723"/>
    </source>
</evidence>
<evidence type="ECO:0000259" key="7">
    <source>
        <dbReference type="PROSITE" id="PS51379"/>
    </source>
</evidence>
<sequence length="304" mass="33947">MSLLTHWLESLSYELSATEKCLRKISPFSTCTICQDSCEVQAITYKNGSPIVDHNVCNGCGRCITTCPVQSLQGQSPIRNTLNGVLILDGGPLPTETELLHLYKCGIRKISVTMPDTKMTGIIDETNALLMRMNMDPFVSVPAPDPAVRDTITLTRRGLFSKLTFESKKLALTTIAPAKWHFNQDKFRRSNLFEGWSFFTIVLNTESCTLCETCFRLCPGQVFSIKGNNLNIDSEKCLDCLLCFDVCRNDAIKVESNVQTSKIETFSIVHCKCETCGGDFLSWTDVEICKSCQSSKKNNILNFL</sequence>
<evidence type="ECO:0000256" key="3">
    <source>
        <dbReference type="ARBA" id="ARBA00022485"/>
    </source>
</evidence>
<dbReference type="InterPro" id="IPR057431">
    <property type="entry name" value="LdpA_Fe-S-bd"/>
</dbReference>